<dbReference type="CDD" id="cd02440">
    <property type="entry name" value="AdoMet_MTases"/>
    <property type="match status" value="1"/>
</dbReference>
<comment type="caution">
    <text evidence="1">The sequence shown here is derived from an EMBL/GenBank/DDBJ whole genome shotgun (WGS) entry which is preliminary data.</text>
</comment>
<dbReference type="SUPFAM" id="SSF53335">
    <property type="entry name" value="S-adenosyl-L-methionine-dependent methyltransferases"/>
    <property type="match status" value="1"/>
</dbReference>
<sequence length="229" mass="26110">MTQDNSKKLVADQKTWNVVAKELEGENLKLASYDNTLMYAIGDIRDKKVLDYGAGPGVLALGLQKMGADVKVWDINNEMREKAEEKIGAENIYSDIGQVPQNFFNIIICNLVLCIVPEAEVKNIVENIKKFLIETGSAYIGFCNPKIFTVAESNLDFRFPTGDKYENNHDYKKIKKEGGYEIIETHRPIEWYEKVYAEAGLKSADTFFTPEYELKGNKIKDFVIFKLQK</sequence>
<dbReference type="PANTHER" id="PTHR43861:SF1">
    <property type="entry name" value="TRANS-ACONITATE 2-METHYLTRANSFERASE"/>
    <property type="match status" value="1"/>
</dbReference>
<evidence type="ECO:0000313" key="1">
    <source>
        <dbReference type="EMBL" id="KKW33277.1"/>
    </source>
</evidence>
<reference evidence="1 2" key="1">
    <citation type="journal article" date="2015" name="Nature">
        <title>rRNA introns, odd ribosomes, and small enigmatic genomes across a large radiation of phyla.</title>
        <authorList>
            <person name="Brown C.T."/>
            <person name="Hug L.A."/>
            <person name="Thomas B.C."/>
            <person name="Sharon I."/>
            <person name="Castelle C.J."/>
            <person name="Singh A."/>
            <person name="Wilkins M.J."/>
            <person name="Williams K.H."/>
            <person name="Banfield J.F."/>
        </authorList>
    </citation>
    <scope>NUCLEOTIDE SEQUENCE [LARGE SCALE GENOMIC DNA]</scope>
</reference>
<proteinExistence type="predicted"/>
<dbReference type="PANTHER" id="PTHR43861">
    <property type="entry name" value="TRANS-ACONITATE 2-METHYLTRANSFERASE-RELATED"/>
    <property type="match status" value="1"/>
</dbReference>
<evidence type="ECO:0008006" key="3">
    <source>
        <dbReference type="Google" id="ProtNLM"/>
    </source>
</evidence>
<dbReference type="Gene3D" id="3.40.50.150">
    <property type="entry name" value="Vaccinia Virus protein VP39"/>
    <property type="match status" value="1"/>
</dbReference>
<protein>
    <recommendedName>
        <fullName evidence="3">Methyltransferase type 11</fullName>
    </recommendedName>
</protein>
<dbReference type="AlphaFoldDB" id="A0A0G1ZXX8"/>
<dbReference type="InterPro" id="IPR029063">
    <property type="entry name" value="SAM-dependent_MTases_sf"/>
</dbReference>
<dbReference type="Proteomes" id="UP000034711">
    <property type="component" value="Unassembled WGS sequence"/>
</dbReference>
<name>A0A0G1ZXX8_9BACT</name>
<dbReference type="Pfam" id="PF13489">
    <property type="entry name" value="Methyltransf_23"/>
    <property type="match status" value="1"/>
</dbReference>
<gene>
    <name evidence="1" type="ORF">UY77_C0002G0025</name>
</gene>
<dbReference type="PATRIC" id="fig|1618980.3.peg.70"/>
<dbReference type="EMBL" id="LCRI01000002">
    <property type="protein sequence ID" value="KKW33277.1"/>
    <property type="molecule type" value="Genomic_DNA"/>
</dbReference>
<evidence type="ECO:0000313" key="2">
    <source>
        <dbReference type="Proteomes" id="UP000034711"/>
    </source>
</evidence>
<organism evidence="1 2">
    <name type="scientific">Candidatus Uhrbacteria bacterium GW2011_GWA2_53_10</name>
    <dbReference type="NCBI Taxonomy" id="1618980"/>
    <lineage>
        <taxon>Bacteria</taxon>
        <taxon>Candidatus Uhriibacteriota</taxon>
    </lineage>
</organism>
<accession>A0A0G1ZXX8</accession>